<dbReference type="EMBL" id="WSEL01000003">
    <property type="protein sequence ID" value="MVQ30283.1"/>
    <property type="molecule type" value="Genomic_DNA"/>
</dbReference>
<dbReference type="Pfam" id="PF00577">
    <property type="entry name" value="Usher"/>
    <property type="match status" value="2"/>
</dbReference>
<organism evidence="4 5">
    <name type="scientific">Ramlibacter pinisoli</name>
    <dbReference type="NCBI Taxonomy" id="2682844"/>
    <lineage>
        <taxon>Bacteria</taxon>
        <taxon>Pseudomonadati</taxon>
        <taxon>Pseudomonadota</taxon>
        <taxon>Betaproteobacteria</taxon>
        <taxon>Burkholderiales</taxon>
        <taxon>Comamonadaceae</taxon>
        <taxon>Ramlibacter</taxon>
    </lineage>
</organism>
<evidence type="ECO:0000256" key="1">
    <source>
        <dbReference type="RuleBase" id="RU003884"/>
    </source>
</evidence>
<dbReference type="GO" id="GO:0009297">
    <property type="term" value="P:pilus assembly"/>
    <property type="evidence" value="ECO:0007669"/>
    <property type="project" value="InterPro"/>
</dbReference>
<protein>
    <submittedName>
        <fullName evidence="4">Fimbria/pilus outer membrane usher protein</fullName>
    </submittedName>
</protein>
<comment type="subcellular location">
    <subcellularLocation>
        <location evidence="1">Cell outer membrane</location>
        <topology evidence="1">Multi-pass membrane protein</topology>
    </subcellularLocation>
</comment>
<gene>
    <name evidence="4" type="ORF">GON04_12545</name>
</gene>
<keyword evidence="1" id="KW-0812">Transmembrane</keyword>
<comment type="caution">
    <text evidence="4">The sequence shown here is derived from an EMBL/GenBank/DDBJ whole genome shotgun (WGS) entry which is preliminary data.</text>
</comment>
<dbReference type="PANTHER" id="PTHR30451:SF5">
    <property type="entry name" value="SLR0019 PROTEIN"/>
    <property type="match status" value="1"/>
</dbReference>
<keyword evidence="1" id="KW-1029">Fimbrium biogenesis</keyword>
<dbReference type="InterPro" id="IPR042186">
    <property type="entry name" value="FimD_plug_dom"/>
</dbReference>
<evidence type="ECO:0000313" key="5">
    <source>
        <dbReference type="Proteomes" id="UP000469385"/>
    </source>
</evidence>
<sequence>MSSSRSRLGAIRWLRFMRALAVTCGMLGLTHAGAQPAATETPERVLPLEVVVNGTAGGIWPILERGGVLYAPVEAFQNWRLQAQMDVGIVTYRGLPYLPLTAVAGLEGQVDAQQQFLNLKVAPSAFAATKLARELGPVGAHRSKPVGALFGNYDLNLAYSSRTQKSDLGAVGEVGWSGGLGVFSQTFLGQRLLAAEDRKFTRLQTSFRRDFPASGHTLTIGDAVSRSSLLGRSAYFGGIQFGSNFDLAPGLNRQPIPLVAGETATPSVVQLYVNDVLRQTSNVPAGPFTLDNLPTLVGNGQVTVKVRDILGRETLITQPFLITADLLAPGLNDWSVEAGGLRRELGITNATYGPGFVSGLWRRGLSTEFTGEGRLEATQDRQALGVAGVHTLGASWLLRAGAMASRDQMLGPGTRWLVGADRPSFGSNLSFTLEGKSREFRGLGEDRVISVIQLQLASQASVSTLWGTFGFGLAIQKPYSDRTVTTASLNYSAVLRNNWLLNTYYSRATGITNGYTLGATLTVPLERNTVVATSMQSYKGGVDFYSAATHSPDVAGGLAWRALVAQQQQEPRAEAGVYYAGQKGQVAADVSTTPGQTNLRLGASGGLLFTGGRGYALQRFDNAAALVEVPGYANIGVGVGAQAGTRTDAGGYALIPRLRPYANNPIRLDPNDLPITAEIDSIEVDAVPGWRSVAQVQFSVRGGRGALLRINFDDGEPAPPGAIVQIGGEDRQFYVARRGEAYVTGLQDANQLQLTWKGARCPLRVVLPPGTADEVTRVGPLTCTGVAR</sequence>
<dbReference type="GO" id="GO:0015473">
    <property type="term" value="F:fimbrial usher porin activity"/>
    <property type="evidence" value="ECO:0007669"/>
    <property type="project" value="InterPro"/>
</dbReference>
<dbReference type="AlphaFoldDB" id="A0A6N8IWC6"/>
<dbReference type="PROSITE" id="PS01151">
    <property type="entry name" value="FIMBRIAL_USHER"/>
    <property type="match status" value="1"/>
</dbReference>
<reference evidence="4 5" key="1">
    <citation type="submission" date="2019-12" db="EMBL/GenBank/DDBJ databases">
        <authorList>
            <person name="Huq M.A."/>
        </authorList>
    </citation>
    <scope>NUCLEOTIDE SEQUENCE [LARGE SCALE GENOMIC DNA]</scope>
    <source>
        <strain evidence="4 5">MAH-25</strain>
    </source>
</reference>
<dbReference type="Proteomes" id="UP000469385">
    <property type="component" value="Unassembled WGS sequence"/>
</dbReference>
<dbReference type="InterPro" id="IPR043142">
    <property type="entry name" value="PapC-like_C_sf"/>
</dbReference>
<feature type="signal peptide" evidence="2">
    <location>
        <begin position="1"/>
        <end position="34"/>
    </location>
</feature>
<dbReference type="InterPro" id="IPR000015">
    <property type="entry name" value="Fimb_usher"/>
</dbReference>
<accession>A0A6N8IWC6</accession>
<keyword evidence="1" id="KW-0472">Membrane</keyword>
<feature type="domain" description="PapC-like C-terminal" evidence="3">
    <location>
        <begin position="707"/>
        <end position="769"/>
    </location>
</feature>
<dbReference type="Gene3D" id="2.60.40.3110">
    <property type="match status" value="1"/>
</dbReference>
<evidence type="ECO:0000256" key="2">
    <source>
        <dbReference type="SAM" id="SignalP"/>
    </source>
</evidence>
<dbReference type="PANTHER" id="PTHR30451">
    <property type="entry name" value="OUTER MEMBRANE USHER PROTEIN"/>
    <property type="match status" value="1"/>
</dbReference>
<evidence type="ECO:0000259" key="3">
    <source>
        <dbReference type="Pfam" id="PF13953"/>
    </source>
</evidence>
<dbReference type="Pfam" id="PF13953">
    <property type="entry name" value="PapC_C"/>
    <property type="match status" value="1"/>
</dbReference>
<feature type="chain" id="PRO_5027123834" evidence="2">
    <location>
        <begin position="35"/>
        <end position="788"/>
    </location>
</feature>
<dbReference type="GO" id="GO:0009279">
    <property type="term" value="C:cell outer membrane"/>
    <property type="evidence" value="ECO:0007669"/>
    <property type="project" value="UniProtKB-SubCell"/>
</dbReference>
<dbReference type="Gene3D" id="2.60.40.2070">
    <property type="match status" value="1"/>
</dbReference>
<keyword evidence="1" id="KW-0813">Transport</keyword>
<name>A0A6N8IWC6_9BURK</name>
<dbReference type="InterPro" id="IPR025949">
    <property type="entry name" value="PapC-like_C"/>
</dbReference>
<dbReference type="InterPro" id="IPR018030">
    <property type="entry name" value="Fimbrial_membr_usher_CS"/>
</dbReference>
<keyword evidence="5" id="KW-1185">Reference proteome</keyword>
<evidence type="ECO:0000313" key="4">
    <source>
        <dbReference type="EMBL" id="MVQ30283.1"/>
    </source>
</evidence>
<comment type="similarity">
    <text evidence="1">Belongs to the fimbrial export usher family.</text>
</comment>
<dbReference type="Gene3D" id="2.60.40.2610">
    <property type="entry name" value="Outer membrane usher protein FimD, plug domain"/>
    <property type="match status" value="1"/>
</dbReference>
<proteinExistence type="inferred from homology"/>
<keyword evidence="2" id="KW-0732">Signal</keyword>
<keyword evidence="1" id="KW-0998">Cell outer membrane</keyword>